<comment type="similarity">
    <text evidence="3 10">Belongs to the cytochrome P450 family.</text>
</comment>
<evidence type="ECO:0000313" key="11">
    <source>
        <dbReference type="EMBL" id="KAJ7607917.1"/>
    </source>
</evidence>
<reference evidence="11" key="1">
    <citation type="submission" date="2023-03" db="EMBL/GenBank/DDBJ databases">
        <title>Massive genome expansion in bonnet fungi (Mycena s.s.) driven by repeated elements and novel gene families across ecological guilds.</title>
        <authorList>
            <consortium name="Lawrence Berkeley National Laboratory"/>
            <person name="Harder C.B."/>
            <person name="Miyauchi S."/>
            <person name="Viragh M."/>
            <person name="Kuo A."/>
            <person name="Thoen E."/>
            <person name="Andreopoulos B."/>
            <person name="Lu D."/>
            <person name="Skrede I."/>
            <person name="Drula E."/>
            <person name="Henrissat B."/>
            <person name="Morin E."/>
            <person name="Kohler A."/>
            <person name="Barry K."/>
            <person name="LaButti K."/>
            <person name="Morin E."/>
            <person name="Salamov A."/>
            <person name="Lipzen A."/>
            <person name="Mereny Z."/>
            <person name="Hegedus B."/>
            <person name="Baldrian P."/>
            <person name="Stursova M."/>
            <person name="Weitz H."/>
            <person name="Taylor A."/>
            <person name="Grigoriev I.V."/>
            <person name="Nagy L.G."/>
            <person name="Martin F."/>
            <person name="Kauserud H."/>
        </authorList>
    </citation>
    <scope>NUCLEOTIDE SEQUENCE</scope>
    <source>
        <strain evidence="11">9284</strain>
    </source>
</reference>
<evidence type="ECO:0000256" key="8">
    <source>
        <dbReference type="ARBA" id="ARBA00023033"/>
    </source>
</evidence>
<keyword evidence="8 10" id="KW-0503">Monooxygenase</keyword>
<proteinExistence type="inferred from homology"/>
<sequence length="521" mass="58179">MVLSDSNPTFLAVLLVALICLYPLRSRATSKLPLPPGPRKLPVLGNLLDHPSTFEWETYMKWSKIHNSDILHLNMAGKSIVILSSMDAAVDLLQRKSAIYSDRPRLPMVNELMGWDFNFSFRKYGESWRAHRRLFHSVFDANAVKMFRPRELAATHELLRRLLHRPDNFMYHFRHMTGEIIMGVTYGIDVLPTDDPYVKLAQQAVEGLVHASIPGRFLVDSVPALKYVPEWFPGAGFRQKAKEWNALTCEMRDRPFVEAKRKIASGNAPESFTSLALRYSSADLGSETKADTETLVKETAGATFAAGSDTVLSSLGTFILAMVCNAEVQRRAQAEIDEVVIPGNLPDFADEPLMPYVSALVREVLRWQPVAPIGIPHYVGVEDEFRGYRIPAGSVVIANTWAILHDETVYPDPYTFKPERFLLNGKLNPAIPGPDALFGFGRRICPGRHLALSSLWLAVTSILATFNITKAVGEDGEVIAPRGEYAAELVLMPLPFKCSITPRSKEAETLIRGTVDREYVV</sequence>
<evidence type="ECO:0000256" key="1">
    <source>
        <dbReference type="ARBA" id="ARBA00001971"/>
    </source>
</evidence>
<dbReference type="PANTHER" id="PTHR46300:SF7">
    <property type="entry name" value="P450, PUTATIVE (EUROFUNG)-RELATED"/>
    <property type="match status" value="1"/>
</dbReference>
<evidence type="ECO:0000256" key="4">
    <source>
        <dbReference type="ARBA" id="ARBA00022617"/>
    </source>
</evidence>
<dbReference type="InterPro" id="IPR002401">
    <property type="entry name" value="Cyt_P450_E_grp-I"/>
</dbReference>
<keyword evidence="4 9" id="KW-0349">Heme</keyword>
<dbReference type="Gene3D" id="1.10.630.10">
    <property type="entry name" value="Cytochrome P450"/>
    <property type="match status" value="1"/>
</dbReference>
<organism evidence="11 12">
    <name type="scientific">Roridomyces roridus</name>
    <dbReference type="NCBI Taxonomy" id="1738132"/>
    <lineage>
        <taxon>Eukaryota</taxon>
        <taxon>Fungi</taxon>
        <taxon>Dikarya</taxon>
        <taxon>Basidiomycota</taxon>
        <taxon>Agaricomycotina</taxon>
        <taxon>Agaricomycetes</taxon>
        <taxon>Agaricomycetidae</taxon>
        <taxon>Agaricales</taxon>
        <taxon>Marasmiineae</taxon>
        <taxon>Mycenaceae</taxon>
        <taxon>Roridomyces</taxon>
    </lineage>
</organism>
<dbReference type="Pfam" id="PF00067">
    <property type="entry name" value="p450"/>
    <property type="match status" value="1"/>
</dbReference>
<dbReference type="EMBL" id="JARKIF010000047">
    <property type="protein sequence ID" value="KAJ7607917.1"/>
    <property type="molecule type" value="Genomic_DNA"/>
</dbReference>
<evidence type="ECO:0000256" key="5">
    <source>
        <dbReference type="ARBA" id="ARBA00022723"/>
    </source>
</evidence>
<dbReference type="Proteomes" id="UP001221142">
    <property type="component" value="Unassembled WGS sequence"/>
</dbReference>
<dbReference type="InterPro" id="IPR036396">
    <property type="entry name" value="Cyt_P450_sf"/>
</dbReference>
<name>A0AAD7B1Z4_9AGAR</name>
<evidence type="ECO:0000256" key="6">
    <source>
        <dbReference type="ARBA" id="ARBA00023002"/>
    </source>
</evidence>
<protein>
    <submittedName>
        <fullName evidence="11">Cytochrome P450</fullName>
    </submittedName>
</protein>
<dbReference type="PANTHER" id="PTHR46300">
    <property type="entry name" value="P450, PUTATIVE (EUROFUNG)-RELATED-RELATED"/>
    <property type="match status" value="1"/>
</dbReference>
<dbReference type="InterPro" id="IPR050364">
    <property type="entry name" value="Cytochrome_P450_fung"/>
</dbReference>
<evidence type="ECO:0000256" key="2">
    <source>
        <dbReference type="ARBA" id="ARBA00005179"/>
    </source>
</evidence>
<gene>
    <name evidence="11" type="ORF">FB45DRAFT_947262</name>
</gene>
<dbReference type="PROSITE" id="PS00086">
    <property type="entry name" value="CYTOCHROME_P450"/>
    <property type="match status" value="1"/>
</dbReference>
<dbReference type="GO" id="GO:0020037">
    <property type="term" value="F:heme binding"/>
    <property type="evidence" value="ECO:0007669"/>
    <property type="project" value="InterPro"/>
</dbReference>
<dbReference type="AlphaFoldDB" id="A0AAD7B1Z4"/>
<evidence type="ECO:0000256" key="7">
    <source>
        <dbReference type="ARBA" id="ARBA00023004"/>
    </source>
</evidence>
<dbReference type="CDD" id="cd11065">
    <property type="entry name" value="CYP64-like"/>
    <property type="match status" value="1"/>
</dbReference>
<dbReference type="PRINTS" id="PR00385">
    <property type="entry name" value="P450"/>
</dbReference>
<dbReference type="SUPFAM" id="SSF48264">
    <property type="entry name" value="Cytochrome P450"/>
    <property type="match status" value="1"/>
</dbReference>
<keyword evidence="6 10" id="KW-0560">Oxidoreductase</keyword>
<accession>A0AAD7B1Z4</accession>
<dbReference type="GO" id="GO:0016705">
    <property type="term" value="F:oxidoreductase activity, acting on paired donors, with incorporation or reduction of molecular oxygen"/>
    <property type="evidence" value="ECO:0007669"/>
    <property type="project" value="InterPro"/>
</dbReference>
<comment type="pathway">
    <text evidence="2">Secondary metabolite biosynthesis.</text>
</comment>
<keyword evidence="5 9" id="KW-0479">Metal-binding</keyword>
<keyword evidence="12" id="KW-1185">Reference proteome</keyword>
<feature type="binding site" description="axial binding residue" evidence="9">
    <location>
        <position position="445"/>
    </location>
    <ligand>
        <name>heme</name>
        <dbReference type="ChEBI" id="CHEBI:30413"/>
    </ligand>
    <ligandPart>
        <name>Fe</name>
        <dbReference type="ChEBI" id="CHEBI:18248"/>
    </ligandPart>
</feature>
<dbReference type="InterPro" id="IPR001128">
    <property type="entry name" value="Cyt_P450"/>
</dbReference>
<evidence type="ECO:0000256" key="3">
    <source>
        <dbReference type="ARBA" id="ARBA00010617"/>
    </source>
</evidence>
<evidence type="ECO:0000256" key="10">
    <source>
        <dbReference type="RuleBase" id="RU000461"/>
    </source>
</evidence>
<dbReference type="InterPro" id="IPR017972">
    <property type="entry name" value="Cyt_P450_CS"/>
</dbReference>
<dbReference type="GO" id="GO:0004497">
    <property type="term" value="F:monooxygenase activity"/>
    <property type="evidence" value="ECO:0007669"/>
    <property type="project" value="UniProtKB-KW"/>
</dbReference>
<comment type="caution">
    <text evidence="11">The sequence shown here is derived from an EMBL/GenBank/DDBJ whole genome shotgun (WGS) entry which is preliminary data.</text>
</comment>
<evidence type="ECO:0000313" key="12">
    <source>
        <dbReference type="Proteomes" id="UP001221142"/>
    </source>
</evidence>
<evidence type="ECO:0000256" key="9">
    <source>
        <dbReference type="PIRSR" id="PIRSR602401-1"/>
    </source>
</evidence>
<comment type="cofactor">
    <cofactor evidence="1 9">
        <name>heme</name>
        <dbReference type="ChEBI" id="CHEBI:30413"/>
    </cofactor>
</comment>
<keyword evidence="7 9" id="KW-0408">Iron</keyword>
<dbReference type="PRINTS" id="PR00463">
    <property type="entry name" value="EP450I"/>
</dbReference>
<dbReference type="GO" id="GO:0005506">
    <property type="term" value="F:iron ion binding"/>
    <property type="evidence" value="ECO:0007669"/>
    <property type="project" value="InterPro"/>
</dbReference>